<evidence type="ECO:0000256" key="1">
    <source>
        <dbReference type="ARBA" id="ARBA00005622"/>
    </source>
</evidence>
<dbReference type="InterPro" id="IPR019734">
    <property type="entry name" value="TPR_rpt"/>
</dbReference>
<sequence length="415" mass="47104">MPYIKFIHIAFLLVPFLGFGAQFDTSQRITLDSTILQEKRTLQILLPENYQSNTSSTYPVIYLLDGDFNFHGVSGMLDMLSNKSELIPNVILVAIADNGTEKYREYMTPNNSNSPGKGNAGAADIFLNYLNNEVQPYIDSHYRTAEHSTLVGHSVGGLFVLNSLLNAPESFNNYVAVSPSVWVSDNAIVSQANKLLGKTQHSPVSLYLSLGDEMQMHQYDFIHELDAKPIPNLNWHFQHYPDENHGSVILIALRDSLKHIFKGWHVPERILEQNTPSATIDYYLTIQKELKIKQPIPASVFHIVIRQHYRQKKAEALPQFIAKAIKQSPVSKQTLLIKYASFVEHYESPSAALAILKKSESEFSHSIDYLKAIASTYSQLKDPEKTKKYYQKALELAKEQNVNQWQLNILEAKIH</sequence>
<dbReference type="SMART" id="SM00028">
    <property type="entry name" value="TPR"/>
    <property type="match status" value="1"/>
</dbReference>
<dbReference type="PANTHER" id="PTHR40841:SF2">
    <property type="entry name" value="SIDEROPHORE-DEGRADING ESTERASE (EUROFUNG)"/>
    <property type="match status" value="1"/>
</dbReference>
<keyword evidence="4" id="KW-1185">Reference proteome</keyword>
<dbReference type="Proteomes" id="UP001620262">
    <property type="component" value="Unassembled WGS sequence"/>
</dbReference>
<dbReference type="RefSeq" id="WP_145235747.1">
    <property type="nucleotide sequence ID" value="NZ_CAXYCB010000002.1"/>
</dbReference>
<name>A0ABW8L203_9GAMM</name>
<reference evidence="3 4" key="1">
    <citation type="submission" date="2024-11" db="EMBL/GenBank/DDBJ databases">
        <title>The Natural Products Discovery Center: Release of the First 8490 Sequenced Strains for Exploring Actinobacteria Biosynthetic Diversity.</title>
        <authorList>
            <person name="Kalkreuter E."/>
            <person name="Kautsar S.A."/>
            <person name="Yang D."/>
            <person name="Bader C.D."/>
            <person name="Teijaro C.N."/>
            <person name="Fluegel L."/>
            <person name="Davis C.M."/>
            <person name="Simpson J.R."/>
            <person name="Lauterbach L."/>
            <person name="Steele A.D."/>
            <person name="Gui C."/>
            <person name="Meng S."/>
            <person name="Li G."/>
            <person name="Viehrig K."/>
            <person name="Ye F."/>
            <person name="Su P."/>
            <person name="Kiefer A.F."/>
            <person name="Nichols A."/>
            <person name="Cepeda A.J."/>
            <person name="Yan W."/>
            <person name="Fan B."/>
            <person name="Jiang Y."/>
            <person name="Adhikari A."/>
            <person name="Zheng C.-J."/>
            <person name="Schuster L."/>
            <person name="Cowan T.M."/>
            <person name="Smanski M.J."/>
            <person name="Chevrette M.G."/>
            <person name="De Carvalho L.P.S."/>
            <person name="Shen B."/>
        </authorList>
    </citation>
    <scope>NUCLEOTIDE SEQUENCE [LARGE SCALE GENOMIC DNA]</scope>
    <source>
        <strain evidence="3 4">NPDC078403</strain>
    </source>
</reference>
<evidence type="ECO:0000313" key="4">
    <source>
        <dbReference type="Proteomes" id="UP001620262"/>
    </source>
</evidence>
<dbReference type="InterPro" id="IPR052558">
    <property type="entry name" value="Siderophore_Hydrolase_D"/>
</dbReference>
<dbReference type="Gene3D" id="1.25.40.10">
    <property type="entry name" value="Tetratricopeptide repeat domain"/>
    <property type="match status" value="1"/>
</dbReference>
<evidence type="ECO:0000313" key="3">
    <source>
        <dbReference type="EMBL" id="MFK3866062.1"/>
    </source>
</evidence>
<dbReference type="SUPFAM" id="SSF48452">
    <property type="entry name" value="TPR-like"/>
    <property type="match status" value="1"/>
</dbReference>
<comment type="caution">
    <text evidence="3">The sequence shown here is derived from an EMBL/GenBank/DDBJ whole genome shotgun (WGS) entry which is preliminary data.</text>
</comment>
<organism evidence="3 4">
    <name type="scientific">Pseudoalteromonas rhizosphaerae</name>
    <dbReference type="NCBI Taxonomy" id="2518973"/>
    <lineage>
        <taxon>Bacteria</taxon>
        <taxon>Pseudomonadati</taxon>
        <taxon>Pseudomonadota</taxon>
        <taxon>Gammaproteobacteria</taxon>
        <taxon>Alteromonadales</taxon>
        <taxon>Pseudoalteromonadaceae</taxon>
        <taxon>Pseudoalteromonas</taxon>
    </lineage>
</organism>
<dbReference type="InterPro" id="IPR011990">
    <property type="entry name" value="TPR-like_helical_dom_sf"/>
</dbReference>
<keyword evidence="2 3" id="KW-0378">Hydrolase</keyword>
<dbReference type="SUPFAM" id="SSF53474">
    <property type="entry name" value="alpha/beta-Hydrolases"/>
    <property type="match status" value="1"/>
</dbReference>
<dbReference type="EMBL" id="JBJDOT010000035">
    <property type="protein sequence ID" value="MFK3866062.1"/>
    <property type="molecule type" value="Genomic_DNA"/>
</dbReference>
<comment type="similarity">
    <text evidence="1">Belongs to the esterase D family.</text>
</comment>
<dbReference type="InterPro" id="IPR000801">
    <property type="entry name" value="Esterase-like"/>
</dbReference>
<dbReference type="Pfam" id="PF00756">
    <property type="entry name" value="Esterase"/>
    <property type="match status" value="1"/>
</dbReference>
<dbReference type="Gene3D" id="3.40.50.1820">
    <property type="entry name" value="alpha/beta hydrolase"/>
    <property type="match status" value="1"/>
</dbReference>
<evidence type="ECO:0000256" key="2">
    <source>
        <dbReference type="ARBA" id="ARBA00022801"/>
    </source>
</evidence>
<gene>
    <name evidence="3" type="ORF">ACI2JU_19620</name>
</gene>
<proteinExistence type="inferred from homology"/>
<dbReference type="PANTHER" id="PTHR40841">
    <property type="entry name" value="SIDEROPHORE TRIACETYLFUSARININE C ESTERASE"/>
    <property type="match status" value="1"/>
</dbReference>
<dbReference type="InterPro" id="IPR029058">
    <property type="entry name" value="AB_hydrolase_fold"/>
</dbReference>
<protein>
    <submittedName>
        <fullName evidence="3">Alpha/beta hydrolase-fold protein</fullName>
    </submittedName>
</protein>
<dbReference type="GO" id="GO:0016787">
    <property type="term" value="F:hydrolase activity"/>
    <property type="evidence" value="ECO:0007669"/>
    <property type="project" value="UniProtKB-KW"/>
</dbReference>
<accession>A0ABW8L203</accession>